<accession>A0A2S0L5Y7</accession>
<dbReference type="InterPro" id="IPR007060">
    <property type="entry name" value="FtsL/DivIC"/>
</dbReference>
<dbReference type="GeneID" id="78392090"/>
<feature type="coiled-coil region" evidence="1">
    <location>
        <begin position="65"/>
        <end position="106"/>
    </location>
</feature>
<keyword evidence="1" id="KW-0175">Coiled coil</keyword>
<proteinExistence type="predicted"/>
<dbReference type="AlphaFoldDB" id="A0A2S0L5Y7"/>
<feature type="transmembrane region" description="Helical" evidence="3">
    <location>
        <begin position="55"/>
        <end position="73"/>
    </location>
</feature>
<name>A0A2S0L5Y7_9FIRM</name>
<dbReference type="EMBL" id="CP027228">
    <property type="protein sequence ID" value="AVM48687.1"/>
    <property type="molecule type" value="Genomic_DNA"/>
</dbReference>
<evidence type="ECO:0008006" key="6">
    <source>
        <dbReference type="Google" id="ProtNLM"/>
    </source>
</evidence>
<evidence type="ECO:0000256" key="1">
    <source>
        <dbReference type="SAM" id="Coils"/>
    </source>
</evidence>
<dbReference type="Proteomes" id="UP000237883">
    <property type="component" value="Chromosome"/>
</dbReference>
<dbReference type="RefSeq" id="WP_106057742.1">
    <property type="nucleotide sequence ID" value="NZ_CP027228.1"/>
</dbReference>
<keyword evidence="3" id="KW-0812">Transmembrane</keyword>
<evidence type="ECO:0000256" key="3">
    <source>
        <dbReference type="SAM" id="Phobius"/>
    </source>
</evidence>
<dbReference type="OrthoDB" id="1779978at2"/>
<keyword evidence="3" id="KW-0472">Membrane</keyword>
<evidence type="ECO:0000313" key="5">
    <source>
        <dbReference type="Proteomes" id="UP000237883"/>
    </source>
</evidence>
<dbReference type="Pfam" id="PF04977">
    <property type="entry name" value="DivIC"/>
    <property type="match status" value="1"/>
</dbReference>
<protein>
    <recommendedName>
        <fullName evidence="6">Septum formation initiator</fullName>
    </recommendedName>
</protein>
<feature type="region of interest" description="Disordered" evidence="2">
    <location>
        <begin position="1"/>
        <end position="45"/>
    </location>
</feature>
<reference evidence="5" key="1">
    <citation type="submission" date="2018-02" db="EMBL/GenBank/DDBJ databases">
        <authorList>
            <person name="Holder M.E."/>
            <person name="Ajami N.J."/>
            <person name="Petrosino J.F."/>
        </authorList>
    </citation>
    <scope>NUCLEOTIDE SEQUENCE [LARGE SCALE GENOMIC DNA]</scope>
    <source>
        <strain evidence="5">CCUG 47132</strain>
    </source>
</reference>
<gene>
    <name evidence="4" type="ORF">C5Q96_07405</name>
</gene>
<evidence type="ECO:0000256" key="2">
    <source>
        <dbReference type="SAM" id="MobiDB-lite"/>
    </source>
</evidence>
<dbReference type="KEGG" id="mdv:C5Q96_07405"/>
<keyword evidence="5" id="KW-1185">Reference proteome</keyword>
<sequence length="141" mass="16683">MCKSRKKNRELRSSDRVATASTESRETRQTTREKQKKKKFGTRGIFSKPANRRNLIIVAVVLLLLAASVRNIVKLELENRRLKHKQKELIEQRKELKIELRNVNSKEYIEEQARKQLRLVDPDEILFVFPNEKDKDNAKDK</sequence>
<keyword evidence="3" id="KW-1133">Transmembrane helix</keyword>
<feature type="compositionally biased region" description="Basic and acidic residues" evidence="2">
    <location>
        <begin position="23"/>
        <end position="33"/>
    </location>
</feature>
<evidence type="ECO:0000313" key="4">
    <source>
        <dbReference type="EMBL" id="AVM48687.1"/>
    </source>
</evidence>
<organism evidence="4 5">
    <name type="scientific">Mogibacterium diversum</name>
    <dbReference type="NCBI Taxonomy" id="114527"/>
    <lineage>
        <taxon>Bacteria</taxon>
        <taxon>Bacillati</taxon>
        <taxon>Bacillota</taxon>
        <taxon>Clostridia</taxon>
        <taxon>Peptostreptococcales</taxon>
        <taxon>Anaerovoracaceae</taxon>
        <taxon>Mogibacterium</taxon>
    </lineage>
</organism>